<feature type="compositionally biased region" description="Basic and acidic residues" evidence="1">
    <location>
        <begin position="41"/>
        <end position="51"/>
    </location>
</feature>
<gene>
    <name evidence="2" type="primary">Acey_s0178.g668</name>
    <name evidence="2" type="ORF">Y032_0178g668</name>
</gene>
<evidence type="ECO:0000313" key="3">
    <source>
        <dbReference type="Proteomes" id="UP000024635"/>
    </source>
</evidence>
<sequence length="141" mass="16167">MPTNCHLNPLTTSGFRQTRSSYAIEEARKFDLSGISEQNLRKAEEEGEKWRGKPKQAARTSVCDRKRKCDNATSHRDGPPPSRRDVQRDLNRNEERAARCRFSPFAHRHLSRYQCKSGEFSLAHIFCPWCVCLSSDGWPAG</sequence>
<evidence type="ECO:0000313" key="2">
    <source>
        <dbReference type="EMBL" id="EYB93848.1"/>
    </source>
</evidence>
<name>A0A016ST03_9BILA</name>
<organism evidence="2 3">
    <name type="scientific">Ancylostoma ceylanicum</name>
    <dbReference type="NCBI Taxonomy" id="53326"/>
    <lineage>
        <taxon>Eukaryota</taxon>
        <taxon>Metazoa</taxon>
        <taxon>Ecdysozoa</taxon>
        <taxon>Nematoda</taxon>
        <taxon>Chromadorea</taxon>
        <taxon>Rhabditida</taxon>
        <taxon>Rhabditina</taxon>
        <taxon>Rhabditomorpha</taxon>
        <taxon>Strongyloidea</taxon>
        <taxon>Ancylostomatidae</taxon>
        <taxon>Ancylostomatinae</taxon>
        <taxon>Ancylostoma</taxon>
    </lineage>
</organism>
<comment type="caution">
    <text evidence="2">The sequence shown here is derived from an EMBL/GenBank/DDBJ whole genome shotgun (WGS) entry which is preliminary data.</text>
</comment>
<evidence type="ECO:0000256" key="1">
    <source>
        <dbReference type="SAM" id="MobiDB-lite"/>
    </source>
</evidence>
<dbReference type="Proteomes" id="UP000024635">
    <property type="component" value="Unassembled WGS sequence"/>
</dbReference>
<accession>A0A016ST03</accession>
<protein>
    <submittedName>
        <fullName evidence="2">Uncharacterized protein</fullName>
    </submittedName>
</protein>
<reference evidence="3" key="1">
    <citation type="journal article" date="2015" name="Nat. Genet.">
        <title>The genome and transcriptome of the zoonotic hookworm Ancylostoma ceylanicum identify infection-specific gene families.</title>
        <authorList>
            <person name="Schwarz E.M."/>
            <person name="Hu Y."/>
            <person name="Antoshechkin I."/>
            <person name="Miller M.M."/>
            <person name="Sternberg P.W."/>
            <person name="Aroian R.V."/>
        </authorList>
    </citation>
    <scope>NUCLEOTIDE SEQUENCE</scope>
    <source>
        <strain evidence="3">HY135</strain>
    </source>
</reference>
<proteinExistence type="predicted"/>
<feature type="region of interest" description="Disordered" evidence="1">
    <location>
        <begin position="41"/>
        <end position="90"/>
    </location>
</feature>
<feature type="compositionally biased region" description="Basic and acidic residues" evidence="1">
    <location>
        <begin position="62"/>
        <end position="90"/>
    </location>
</feature>
<dbReference type="EMBL" id="JARK01001514">
    <property type="protein sequence ID" value="EYB93848.1"/>
    <property type="molecule type" value="Genomic_DNA"/>
</dbReference>
<dbReference type="AlphaFoldDB" id="A0A016ST03"/>
<keyword evidence="3" id="KW-1185">Reference proteome</keyword>